<dbReference type="PIRSF" id="PIRSF005682">
    <property type="entry name" value="Fascin"/>
    <property type="match status" value="1"/>
</dbReference>
<dbReference type="InterPro" id="IPR008999">
    <property type="entry name" value="Actin-crosslinking"/>
</dbReference>
<sequence>MAYASLAVPLRATAREDMLLVSPVVPQYGLESGSRLLLSLSKMMNGNGCGEAVTSSLTWSVGLLNGAHKYLTAETFGFKVNANGAALKKKQLWSLEPYSDAGEEAVRLRSHLGRYLAVDQFGNVTCDAEEANAGSVFQITLVCVAKAPGPAELWTVHLAARPQVTDPVPFRSSVLFPVTIRSIGRRRYAHLSAAGDEIQVDAATPWGEDTLFTLEFRDGRYALHTSNDRYLCPDGKLSETCTPECLFSLEFHSGYLALRDMNLRYLSPIGSKAVMRTRSNSVTRDELFSLEDSVPQAAFVGFNGKYVSVKQGVDVTANQDEVSDHETFQLEWDKESGRWFVRTMQDKYWSLESSSGIQANADKGSSNSLFELCWQGDGSVALVASNGKLVGAKKSGHLFANCEAGDPAAKFHFALVNRPVLVLRCDQGFVGRKGPSSPRLECNRASYEVVHVERADRGVCHLKGNNGKYWGIADDGSISVDADDACGFYVELREPSRLCLKTANGSYLNADKNGAFKAGATDPSQATLWEY</sequence>
<dbReference type="FunFam" id="2.80.10.50:FF:000008">
    <property type="entry name" value="Fascin"/>
    <property type="match status" value="1"/>
</dbReference>
<dbReference type="Gene3D" id="2.80.10.50">
    <property type="match status" value="4"/>
</dbReference>
<dbReference type="PANTHER" id="PTHR10551">
    <property type="entry name" value="FASCIN"/>
    <property type="match status" value="1"/>
</dbReference>
<dbReference type="FunFam" id="2.80.10.50:FF:000064">
    <property type="entry name" value="Fascin"/>
    <property type="match status" value="1"/>
</dbReference>
<comment type="caution">
    <text evidence="7">The sequence shown here is derived from an EMBL/GenBank/DDBJ whole genome shotgun (WGS) entry which is preliminary data.</text>
</comment>
<comment type="similarity">
    <text evidence="2">Belongs to the fascin family.</text>
</comment>
<dbReference type="PANTHER" id="PTHR10551:SF9">
    <property type="entry name" value="FASCIN-2"/>
    <property type="match status" value="1"/>
</dbReference>
<feature type="domain" description="Fascin-like" evidence="6">
    <location>
        <begin position="67"/>
        <end position="140"/>
    </location>
</feature>
<dbReference type="GO" id="GO:0051015">
    <property type="term" value="F:actin filament binding"/>
    <property type="evidence" value="ECO:0007669"/>
    <property type="project" value="InterPro"/>
</dbReference>
<evidence type="ECO:0000256" key="1">
    <source>
        <dbReference type="ARBA" id="ARBA00004245"/>
    </source>
</evidence>
<accession>A0A9J6HAV0</accession>
<dbReference type="Pfam" id="PF06268">
    <property type="entry name" value="Fascin"/>
    <property type="match status" value="4"/>
</dbReference>
<comment type="subcellular location">
    <subcellularLocation>
        <location evidence="1">Cytoplasm</location>
        <location evidence="1">Cytoskeleton</location>
    </subcellularLocation>
</comment>
<dbReference type="AlphaFoldDB" id="A0A9J6HAV0"/>
<dbReference type="CDD" id="cd23351">
    <property type="entry name" value="beta-trefoil_singed_rpt2"/>
    <property type="match status" value="1"/>
</dbReference>
<dbReference type="VEuPathDB" id="VectorBase:HLOH_049313"/>
<evidence type="ECO:0000256" key="4">
    <source>
        <dbReference type="ARBA" id="ARBA00023203"/>
    </source>
</evidence>
<evidence type="ECO:0000259" key="6">
    <source>
        <dbReference type="Pfam" id="PF06268"/>
    </source>
</evidence>
<feature type="domain" description="Fascin-like" evidence="6">
    <location>
        <begin position="180"/>
        <end position="290"/>
    </location>
</feature>
<dbReference type="InterPro" id="IPR010431">
    <property type="entry name" value="Fascin"/>
</dbReference>
<protein>
    <recommendedName>
        <fullName evidence="6">Fascin-like domain-containing protein</fullName>
    </recommendedName>
</protein>
<organism evidence="7 8">
    <name type="scientific">Haemaphysalis longicornis</name>
    <name type="common">Bush tick</name>
    <dbReference type="NCBI Taxonomy" id="44386"/>
    <lineage>
        <taxon>Eukaryota</taxon>
        <taxon>Metazoa</taxon>
        <taxon>Ecdysozoa</taxon>
        <taxon>Arthropoda</taxon>
        <taxon>Chelicerata</taxon>
        <taxon>Arachnida</taxon>
        <taxon>Acari</taxon>
        <taxon>Parasitiformes</taxon>
        <taxon>Ixodida</taxon>
        <taxon>Ixodoidea</taxon>
        <taxon>Ixodidae</taxon>
        <taxon>Haemaphysalinae</taxon>
        <taxon>Haemaphysalis</taxon>
    </lineage>
</organism>
<feature type="domain" description="Fascin-like" evidence="6">
    <location>
        <begin position="440"/>
        <end position="531"/>
    </location>
</feature>
<dbReference type="GO" id="GO:0030674">
    <property type="term" value="F:protein-macromolecule adaptor activity"/>
    <property type="evidence" value="ECO:0007669"/>
    <property type="project" value="InterPro"/>
</dbReference>
<dbReference type="FunFam" id="2.80.10.50:FF:000015">
    <property type="entry name" value="Fascin"/>
    <property type="match status" value="1"/>
</dbReference>
<dbReference type="Proteomes" id="UP000821853">
    <property type="component" value="Unassembled WGS sequence"/>
</dbReference>
<dbReference type="CDD" id="cd23359">
    <property type="entry name" value="beta-trefoil_singed_rpt4"/>
    <property type="match status" value="1"/>
</dbReference>
<dbReference type="GO" id="GO:0015629">
    <property type="term" value="C:actin cytoskeleton"/>
    <property type="evidence" value="ECO:0007669"/>
    <property type="project" value="TreeGrafter"/>
</dbReference>
<feature type="domain" description="Fascin-like" evidence="6">
    <location>
        <begin position="303"/>
        <end position="412"/>
    </location>
</feature>
<dbReference type="EMBL" id="JABSTR010001302">
    <property type="protein sequence ID" value="KAH9383901.1"/>
    <property type="molecule type" value="Genomic_DNA"/>
</dbReference>
<name>A0A9J6HAV0_HAELO</name>
<dbReference type="InterPro" id="IPR024703">
    <property type="entry name" value="Fascin_metazoans"/>
</dbReference>
<dbReference type="GO" id="GO:0016477">
    <property type="term" value="P:cell migration"/>
    <property type="evidence" value="ECO:0007669"/>
    <property type="project" value="TreeGrafter"/>
</dbReference>
<evidence type="ECO:0000313" key="7">
    <source>
        <dbReference type="EMBL" id="KAH9383901.1"/>
    </source>
</evidence>
<proteinExistence type="inferred from homology"/>
<keyword evidence="4" id="KW-0009">Actin-binding</keyword>
<evidence type="ECO:0000256" key="5">
    <source>
        <dbReference type="ARBA" id="ARBA00023212"/>
    </source>
</evidence>
<dbReference type="GO" id="GO:0007163">
    <property type="term" value="P:establishment or maintenance of cell polarity"/>
    <property type="evidence" value="ECO:0007669"/>
    <property type="project" value="TreeGrafter"/>
</dbReference>
<reference evidence="7 8" key="1">
    <citation type="journal article" date="2020" name="Cell">
        <title>Large-Scale Comparative Analyses of Tick Genomes Elucidate Their Genetic Diversity and Vector Capacities.</title>
        <authorList>
            <consortium name="Tick Genome and Microbiome Consortium (TIGMIC)"/>
            <person name="Jia N."/>
            <person name="Wang J."/>
            <person name="Shi W."/>
            <person name="Du L."/>
            <person name="Sun Y."/>
            <person name="Zhan W."/>
            <person name="Jiang J.F."/>
            <person name="Wang Q."/>
            <person name="Zhang B."/>
            <person name="Ji P."/>
            <person name="Bell-Sakyi L."/>
            <person name="Cui X.M."/>
            <person name="Yuan T.T."/>
            <person name="Jiang B.G."/>
            <person name="Yang W.F."/>
            <person name="Lam T.T."/>
            <person name="Chang Q.C."/>
            <person name="Ding S.J."/>
            <person name="Wang X.J."/>
            <person name="Zhu J.G."/>
            <person name="Ruan X.D."/>
            <person name="Zhao L."/>
            <person name="Wei J.T."/>
            <person name="Ye R.Z."/>
            <person name="Que T.C."/>
            <person name="Du C.H."/>
            <person name="Zhou Y.H."/>
            <person name="Cheng J.X."/>
            <person name="Dai P.F."/>
            <person name="Guo W.B."/>
            <person name="Han X.H."/>
            <person name="Huang E.J."/>
            <person name="Li L.F."/>
            <person name="Wei W."/>
            <person name="Gao Y.C."/>
            <person name="Liu J.Z."/>
            <person name="Shao H.Z."/>
            <person name="Wang X."/>
            <person name="Wang C.C."/>
            <person name="Yang T.C."/>
            <person name="Huo Q.B."/>
            <person name="Li W."/>
            <person name="Chen H.Y."/>
            <person name="Chen S.E."/>
            <person name="Zhou L.G."/>
            <person name="Ni X.B."/>
            <person name="Tian J.H."/>
            <person name="Sheng Y."/>
            <person name="Liu T."/>
            <person name="Pan Y.S."/>
            <person name="Xia L.Y."/>
            <person name="Li J."/>
            <person name="Zhao F."/>
            <person name="Cao W.C."/>
        </authorList>
    </citation>
    <scope>NUCLEOTIDE SEQUENCE [LARGE SCALE GENOMIC DNA]</scope>
    <source>
        <strain evidence="7">HaeL-2018</strain>
    </source>
</reference>
<dbReference type="GO" id="GO:0005737">
    <property type="term" value="C:cytoplasm"/>
    <property type="evidence" value="ECO:0007669"/>
    <property type="project" value="TreeGrafter"/>
</dbReference>
<keyword evidence="8" id="KW-1185">Reference proteome</keyword>
<dbReference type="InterPro" id="IPR022768">
    <property type="entry name" value="Fascin-like_dom"/>
</dbReference>
<dbReference type="GO" id="GO:0051017">
    <property type="term" value="P:actin filament bundle assembly"/>
    <property type="evidence" value="ECO:0007669"/>
    <property type="project" value="TreeGrafter"/>
</dbReference>
<keyword evidence="5" id="KW-0206">Cytoskeleton</keyword>
<dbReference type="OMA" id="ECNKAIY"/>
<evidence type="ECO:0000256" key="3">
    <source>
        <dbReference type="ARBA" id="ARBA00022490"/>
    </source>
</evidence>
<dbReference type="OrthoDB" id="10259868at2759"/>
<evidence type="ECO:0000313" key="8">
    <source>
        <dbReference type="Proteomes" id="UP000821853"/>
    </source>
</evidence>
<dbReference type="SUPFAM" id="SSF50405">
    <property type="entry name" value="Actin-crosslinking proteins"/>
    <property type="match status" value="4"/>
</dbReference>
<keyword evidence="3" id="KW-0963">Cytoplasm</keyword>
<evidence type="ECO:0000256" key="2">
    <source>
        <dbReference type="ARBA" id="ARBA00007415"/>
    </source>
</evidence>
<gene>
    <name evidence="7" type="ORF">HPB48_025793</name>
</gene>